<keyword evidence="2" id="KW-1185">Reference proteome</keyword>
<proteinExistence type="predicted"/>
<dbReference type="AlphaFoldDB" id="A0A834M0J3"/>
<dbReference type="EMBL" id="JAACXV010014549">
    <property type="protein sequence ID" value="KAF7266278.1"/>
    <property type="molecule type" value="Genomic_DNA"/>
</dbReference>
<organism evidence="1 2">
    <name type="scientific">Rhynchophorus ferrugineus</name>
    <name type="common">Red palm weevil</name>
    <name type="synonym">Curculio ferrugineus</name>
    <dbReference type="NCBI Taxonomy" id="354439"/>
    <lineage>
        <taxon>Eukaryota</taxon>
        <taxon>Metazoa</taxon>
        <taxon>Ecdysozoa</taxon>
        <taxon>Arthropoda</taxon>
        <taxon>Hexapoda</taxon>
        <taxon>Insecta</taxon>
        <taxon>Pterygota</taxon>
        <taxon>Neoptera</taxon>
        <taxon>Endopterygota</taxon>
        <taxon>Coleoptera</taxon>
        <taxon>Polyphaga</taxon>
        <taxon>Cucujiformia</taxon>
        <taxon>Curculionidae</taxon>
        <taxon>Dryophthorinae</taxon>
        <taxon>Rhynchophorus</taxon>
    </lineage>
</organism>
<evidence type="ECO:0000313" key="1">
    <source>
        <dbReference type="EMBL" id="KAF7266278.1"/>
    </source>
</evidence>
<accession>A0A834M0J3</accession>
<gene>
    <name evidence="1" type="ORF">GWI33_020311</name>
</gene>
<evidence type="ECO:0000313" key="2">
    <source>
        <dbReference type="Proteomes" id="UP000625711"/>
    </source>
</evidence>
<protein>
    <submittedName>
        <fullName evidence="1">Uncharacterized protein</fullName>
    </submittedName>
</protein>
<comment type="caution">
    <text evidence="1">The sequence shown here is derived from an EMBL/GenBank/DDBJ whole genome shotgun (WGS) entry which is preliminary data.</text>
</comment>
<name>A0A834M0J3_RHYFE</name>
<dbReference type="Proteomes" id="UP000625711">
    <property type="component" value="Unassembled WGS sequence"/>
</dbReference>
<reference evidence="1" key="1">
    <citation type="submission" date="2020-08" db="EMBL/GenBank/DDBJ databases">
        <title>Genome sequencing and assembly of the red palm weevil Rhynchophorus ferrugineus.</title>
        <authorList>
            <person name="Dias G.B."/>
            <person name="Bergman C.M."/>
            <person name="Manee M."/>
        </authorList>
    </citation>
    <scope>NUCLEOTIDE SEQUENCE</scope>
    <source>
        <strain evidence="1">AA-2017</strain>
        <tissue evidence="1">Whole larva</tissue>
    </source>
</reference>
<sequence>MGGVASPAYSYHKQNYGSWGVTSVPANGRGAAYYFHKSVITVVDVAGAPGRPIGSAGAMRRFYTPPLPRFSASILIGY</sequence>